<sequence>MKITQLGIGLLSLYALVAWAGDDLDQSEARALVAAGKIMPLNDLLNLYPRRLRGQLLDLELEREDGRVVYELEVLDHDGIVREIQLDAETGALISEEIEED</sequence>
<comment type="caution">
    <text evidence="2">The sequence shown here is derived from an EMBL/GenBank/DDBJ whole genome shotgun (WGS) entry which is preliminary data.</text>
</comment>
<evidence type="ECO:0000313" key="2">
    <source>
        <dbReference type="EMBL" id="ODC04355.1"/>
    </source>
</evidence>
<accession>A0A1E2VCH9</accession>
<organism evidence="2 3">
    <name type="scientific">Terasakiispira papahanaumokuakeensis</name>
    <dbReference type="NCBI Taxonomy" id="197479"/>
    <lineage>
        <taxon>Bacteria</taxon>
        <taxon>Pseudomonadati</taxon>
        <taxon>Pseudomonadota</taxon>
        <taxon>Gammaproteobacteria</taxon>
        <taxon>Oceanospirillales</taxon>
        <taxon>Terasakiispira</taxon>
    </lineage>
</organism>
<dbReference type="EMBL" id="MDTQ01000001">
    <property type="protein sequence ID" value="ODC04355.1"/>
    <property type="molecule type" value="Genomic_DNA"/>
</dbReference>
<keyword evidence="3" id="KW-1185">Reference proteome</keyword>
<dbReference type="Pfam" id="PF03413">
    <property type="entry name" value="PepSY"/>
    <property type="match status" value="1"/>
</dbReference>
<dbReference type="Gene3D" id="3.10.450.40">
    <property type="match status" value="1"/>
</dbReference>
<protein>
    <recommendedName>
        <fullName evidence="1">PepSY domain-containing protein</fullName>
    </recommendedName>
</protein>
<dbReference type="RefSeq" id="WP_068999336.1">
    <property type="nucleotide sequence ID" value="NZ_MDTQ01000001.1"/>
</dbReference>
<dbReference type="STRING" id="197479.BFW38_13245"/>
<reference evidence="2 3" key="1">
    <citation type="submission" date="2016-08" db="EMBL/GenBank/DDBJ databases">
        <authorList>
            <person name="Seilhamer J.J."/>
        </authorList>
    </citation>
    <scope>NUCLEOTIDE SEQUENCE [LARGE SCALE GENOMIC DNA]</scope>
    <source>
        <strain evidence="2 3">PH27A</strain>
    </source>
</reference>
<name>A0A1E2VCH9_9GAMM</name>
<proteinExistence type="predicted"/>
<feature type="domain" description="PepSY" evidence="1">
    <location>
        <begin position="52"/>
        <end position="97"/>
    </location>
</feature>
<dbReference type="InterPro" id="IPR025711">
    <property type="entry name" value="PepSY"/>
</dbReference>
<dbReference type="Proteomes" id="UP000094291">
    <property type="component" value="Unassembled WGS sequence"/>
</dbReference>
<dbReference type="AlphaFoldDB" id="A0A1E2VCH9"/>
<evidence type="ECO:0000259" key="1">
    <source>
        <dbReference type="Pfam" id="PF03413"/>
    </source>
</evidence>
<gene>
    <name evidence="2" type="ORF">BFW38_13245</name>
</gene>
<evidence type="ECO:0000313" key="3">
    <source>
        <dbReference type="Proteomes" id="UP000094291"/>
    </source>
</evidence>